<gene>
    <name evidence="1" type="ORF">METZ01_LOCUS501234</name>
</gene>
<evidence type="ECO:0000313" key="1">
    <source>
        <dbReference type="EMBL" id="SVE48380.1"/>
    </source>
</evidence>
<reference evidence="1" key="1">
    <citation type="submission" date="2018-05" db="EMBL/GenBank/DDBJ databases">
        <authorList>
            <person name="Lanie J.A."/>
            <person name="Ng W.-L."/>
            <person name="Kazmierczak K.M."/>
            <person name="Andrzejewski T.M."/>
            <person name="Davidsen T.M."/>
            <person name="Wayne K.J."/>
            <person name="Tettelin H."/>
            <person name="Glass J.I."/>
            <person name="Rusch D."/>
            <person name="Podicherti R."/>
            <person name="Tsui H.-C.T."/>
            <person name="Winkler M.E."/>
        </authorList>
    </citation>
    <scope>NUCLEOTIDE SEQUENCE</scope>
</reference>
<protein>
    <submittedName>
        <fullName evidence="1">Uncharacterized protein</fullName>
    </submittedName>
</protein>
<sequence length="21" mass="2395">HGKWELQGYGYIPAALIIPMH</sequence>
<proteinExistence type="predicted"/>
<organism evidence="1">
    <name type="scientific">marine metagenome</name>
    <dbReference type="NCBI Taxonomy" id="408172"/>
    <lineage>
        <taxon>unclassified sequences</taxon>
        <taxon>metagenomes</taxon>
        <taxon>ecological metagenomes</taxon>
    </lineage>
</organism>
<dbReference type="AlphaFoldDB" id="A0A383DW02"/>
<dbReference type="EMBL" id="UINC01220460">
    <property type="protein sequence ID" value="SVE48380.1"/>
    <property type="molecule type" value="Genomic_DNA"/>
</dbReference>
<accession>A0A383DW02</accession>
<feature type="non-terminal residue" evidence="1">
    <location>
        <position position="1"/>
    </location>
</feature>
<name>A0A383DW02_9ZZZZ</name>